<dbReference type="OrthoDB" id="9758243at2"/>
<dbReference type="InterPro" id="IPR051268">
    <property type="entry name" value="Type-I_R_enzyme_R_subunit"/>
</dbReference>
<sequence>MPIYYEARVAKIEINPELEGLIDTEFDDATGGIGEDARAATARRWARAEALVGADKRLDTLVADLLGHFDRRLEAMNGKAMIVCMSRSIAAKVYERIVAARPEWHSDQDDAGAVKVIITGNAADAKELQPHIRSKARQELLRNRYRKPEDPLRLVIV</sequence>
<dbReference type="GO" id="GO:0009307">
    <property type="term" value="P:DNA restriction-modification system"/>
    <property type="evidence" value="ECO:0007669"/>
    <property type="project" value="UniProtKB-KW"/>
</dbReference>
<reference evidence="2 3" key="1">
    <citation type="submission" date="2019-06" db="EMBL/GenBank/DDBJ databases">
        <title>A novel bacterium of genus Amaricoccus, isolated from marine sediment.</title>
        <authorList>
            <person name="Huang H."/>
            <person name="Mo K."/>
            <person name="Hu Y."/>
        </authorList>
    </citation>
    <scope>NUCLEOTIDE SEQUENCE [LARGE SCALE GENOMIC DNA]</scope>
    <source>
        <strain evidence="2 3">HB172011</strain>
    </source>
</reference>
<name>A0A501WV48_9RHOB</name>
<keyword evidence="2" id="KW-0378">Hydrolase</keyword>
<comment type="caution">
    <text evidence="2">The sequence shown here is derived from an EMBL/GenBank/DDBJ whole genome shotgun (WGS) entry which is preliminary data.</text>
</comment>
<keyword evidence="1" id="KW-0680">Restriction system</keyword>
<dbReference type="GO" id="GO:0004519">
    <property type="term" value="F:endonuclease activity"/>
    <property type="evidence" value="ECO:0007669"/>
    <property type="project" value="UniProtKB-KW"/>
</dbReference>
<dbReference type="Gene3D" id="3.40.50.300">
    <property type="entry name" value="P-loop containing nucleotide triphosphate hydrolases"/>
    <property type="match status" value="1"/>
</dbReference>
<gene>
    <name evidence="2" type="ORF">FJM51_04525</name>
</gene>
<keyword evidence="2" id="KW-0540">Nuclease</keyword>
<organism evidence="2 3">
    <name type="scientific">Amaricoccus solimangrovi</name>
    <dbReference type="NCBI Taxonomy" id="2589815"/>
    <lineage>
        <taxon>Bacteria</taxon>
        <taxon>Pseudomonadati</taxon>
        <taxon>Pseudomonadota</taxon>
        <taxon>Alphaproteobacteria</taxon>
        <taxon>Rhodobacterales</taxon>
        <taxon>Paracoccaceae</taxon>
        <taxon>Amaricoccus</taxon>
    </lineage>
</organism>
<protein>
    <submittedName>
        <fullName evidence="2">Type I restriction endonuclease subunit R</fullName>
    </submittedName>
</protein>
<proteinExistence type="predicted"/>
<keyword evidence="3" id="KW-1185">Reference proteome</keyword>
<evidence type="ECO:0000256" key="1">
    <source>
        <dbReference type="ARBA" id="ARBA00022747"/>
    </source>
</evidence>
<dbReference type="PANTHER" id="PTHR30195">
    <property type="entry name" value="TYPE I SITE-SPECIFIC DEOXYRIBONUCLEASE PROTEIN SUBUNIT M AND R"/>
    <property type="match status" value="1"/>
</dbReference>
<evidence type="ECO:0000313" key="3">
    <source>
        <dbReference type="Proteomes" id="UP000319255"/>
    </source>
</evidence>
<evidence type="ECO:0000313" key="2">
    <source>
        <dbReference type="EMBL" id="TPE53288.1"/>
    </source>
</evidence>
<keyword evidence="2" id="KW-0255">Endonuclease</keyword>
<dbReference type="Proteomes" id="UP000319255">
    <property type="component" value="Unassembled WGS sequence"/>
</dbReference>
<dbReference type="EMBL" id="VFRP01000002">
    <property type="protein sequence ID" value="TPE53288.1"/>
    <property type="molecule type" value="Genomic_DNA"/>
</dbReference>
<dbReference type="AlphaFoldDB" id="A0A501WV48"/>
<accession>A0A501WV48</accession>
<dbReference type="PANTHER" id="PTHR30195:SF15">
    <property type="entry name" value="TYPE I RESTRICTION ENZYME HINDI ENDONUCLEASE SUBUNIT"/>
    <property type="match status" value="1"/>
</dbReference>
<dbReference type="InterPro" id="IPR027417">
    <property type="entry name" value="P-loop_NTPase"/>
</dbReference>